<dbReference type="InterPro" id="IPR036869">
    <property type="entry name" value="J_dom_sf"/>
</dbReference>
<dbReference type="SUPFAM" id="SSF46565">
    <property type="entry name" value="Chaperone J-domain"/>
    <property type="match status" value="1"/>
</dbReference>
<dbReference type="InterPro" id="IPR001623">
    <property type="entry name" value="DnaJ_domain"/>
</dbReference>
<accession>A0A183H3Q1</accession>
<dbReference type="STRING" id="387005.A0A183H3Q1"/>
<dbReference type="GO" id="GO:0031982">
    <property type="term" value="C:vesicle"/>
    <property type="evidence" value="ECO:0007669"/>
    <property type="project" value="TreeGrafter"/>
</dbReference>
<dbReference type="FunFam" id="1.10.287.110:FF:000002">
    <property type="entry name" value="putative tyrosine-protein phosphatase auxilin isoform X2"/>
    <property type="match status" value="1"/>
</dbReference>
<dbReference type="AlphaFoldDB" id="A0A183H3Q1"/>
<reference evidence="1" key="1">
    <citation type="submission" date="2016-06" db="UniProtKB">
        <authorList>
            <consortium name="WormBaseParasite"/>
        </authorList>
    </citation>
    <scope>IDENTIFICATION</scope>
</reference>
<protein>
    <submittedName>
        <fullName evidence="1">GAK kinase</fullName>
    </submittedName>
</protein>
<dbReference type="CDD" id="cd06257">
    <property type="entry name" value="DnaJ"/>
    <property type="match status" value="1"/>
</dbReference>
<dbReference type="GO" id="GO:0072583">
    <property type="term" value="P:clathrin-dependent endocytosis"/>
    <property type="evidence" value="ECO:0007669"/>
    <property type="project" value="TreeGrafter"/>
</dbReference>
<dbReference type="GO" id="GO:0072318">
    <property type="term" value="P:clathrin coat disassembly"/>
    <property type="evidence" value="ECO:0007669"/>
    <property type="project" value="TreeGrafter"/>
</dbReference>
<dbReference type="GO" id="GO:0030276">
    <property type="term" value="F:clathrin binding"/>
    <property type="evidence" value="ECO:0007669"/>
    <property type="project" value="TreeGrafter"/>
</dbReference>
<dbReference type="GO" id="GO:0005737">
    <property type="term" value="C:cytoplasm"/>
    <property type="evidence" value="ECO:0007669"/>
    <property type="project" value="TreeGrafter"/>
</dbReference>
<sequence length="340" mass="37688">LFQVLERSERDASDLCEPINSIRINTTEEEIGNDQYKFSYEGQPKFVEKNAEILTAGKDADLLGLGTDFHISCSSSPAQLVNGVKDSTLSSTNFSAQNMRDNSSYTAENVSSNHNIQFGDTNFYEDGIQHNISAPIFSAADVTASTSEMKIDPFAEFLACTKDNAIPPLKSNSTTTSRAAWNNQQQPSYSRAHFDTLSSVKGAKSKNFENAFGDLLTSQGFQTSPKTMKSLGEMKRQDEVKELDPVKVKIKEWTNGKERNIRALLGSMNNILWPNAENWIQPSIGDLLTAQQVKKYYRKACLVIHPDKQVGTENEALARAIFTELNDAWTAYENAGSPSI</sequence>
<organism evidence="1">
    <name type="scientific">Onchocerca flexuosa</name>
    <dbReference type="NCBI Taxonomy" id="387005"/>
    <lineage>
        <taxon>Eukaryota</taxon>
        <taxon>Metazoa</taxon>
        <taxon>Ecdysozoa</taxon>
        <taxon>Nematoda</taxon>
        <taxon>Chromadorea</taxon>
        <taxon>Rhabditida</taxon>
        <taxon>Spirurina</taxon>
        <taxon>Spiruromorpha</taxon>
        <taxon>Filarioidea</taxon>
        <taxon>Onchocercidae</taxon>
        <taxon>Onchocerca</taxon>
    </lineage>
</organism>
<evidence type="ECO:0000313" key="1">
    <source>
        <dbReference type="WBParaSite" id="OFLC_0000211001-mRNA-1"/>
    </source>
</evidence>
<dbReference type="PANTHER" id="PTHR23172">
    <property type="entry name" value="AUXILIN/CYCLIN G-ASSOCIATED KINASE-RELATED"/>
    <property type="match status" value="1"/>
</dbReference>
<dbReference type="Gene3D" id="1.10.287.110">
    <property type="entry name" value="DnaJ domain"/>
    <property type="match status" value="1"/>
</dbReference>
<dbReference type="PANTHER" id="PTHR23172:SF19">
    <property type="entry name" value="J DOMAIN-CONTAINING PROTEIN"/>
    <property type="match status" value="1"/>
</dbReference>
<name>A0A183H3Q1_9BILA</name>
<proteinExistence type="predicted"/>
<dbReference type="WBParaSite" id="OFLC_0000211001-mRNA-1">
    <property type="protein sequence ID" value="OFLC_0000211001-mRNA-1"/>
    <property type="gene ID" value="OFLC_0000211001"/>
</dbReference>